<dbReference type="OrthoDB" id="408493at2759"/>
<evidence type="ECO:0000313" key="2">
    <source>
        <dbReference type="Proteomes" id="UP000054324"/>
    </source>
</evidence>
<dbReference type="EMBL" id="KL596749">
    <property type="protein sequence ID" value="KER26372.1"/>
    <property type="molecule type" value="Genomic_DNA"/>
</dbReference>
<sequence>MRFGKRHFLLTNENMTQSRRVETEEDKLRIYSQSLAFRGRVQTLLESRRNIPASPEHKPMRRTIRRQVKKAKEMEEAQKAGNARRLFQLIRATGPRKPPVSESIKHQNGTTISNKEERLDRWAEYSEQQMSWPPAGTHLQPTGEVEPWTVNVEPPTASEVRLDERSRNRFFQLLDDGASQATKFRESRCNSTMTSTSRILSAPAGLQHMRRTLWLATVSTTQDRLVTDQAGSL</sequence>
<evidence type="ECO:0000313" key="1">
    <source>
        <dbReference type="EMBL" id="KER26372.1"/>
    </source>
</evidence>
<name>A0A074ZKR5_OPIVI</name>
<proteinExistence type="predicted"/>
<dbReference type="RefSeq" id="XP_009169861.1">
    <property type="nucleotide sequence ID" value="XM_009171597.1"/>
</dbReference>
<protein>
    <submittedName>
        <fullName evidence="1">Uncharacterized protein</fullName>
    </submittedName>
</protein>
<gene>
    <name evidence="1" type="ORF">T265_06356</name>
</gene>
<dbReference type="AlphaFoldDB" id="A0A074ZKR5"/>
<dbReference type="KEGG" id="ovi:T265_06356"/>
<dbReference type="GeneID" id="20320538"/>
<keyword evidence="2" id="KW-1185">Reference proteome</keyword>
<reference evidence="1 2" key="1">
    <citation type="submission" date="2013-11" db="EMBL/GenBank/DDBJ databases">
        <title>Opisthorchis viverrini - life in the bile duct.</title>
        <authorList>
            <person name="Young N.D."/>
            <person name="Nagarajan N."/>
            <person name="Lin S.J."/>
            <person name="Korhonen P.K."/>
            <person name="Jex A.R."/>
            <person name="Hall R.S."/>
            <person name="Safavi-Hemami H."/>
            <person name="Kaewkong W."/>
            <person name="Bertrand D."/>
            <person name="Gao S."/>
            <person name="Seet Q."/>
            <person name="Wongkham S."/>
            <person name="Teh B.T."/>
            <person name="Wongkham C."/>
            <person name="Intapan P.M."/>
            <person name="Maleewong W."/>
            <person name="Yang X."/>
            <person name="Hu M."/>
            <person name="Wang Z."/>
            <person name="Hofmann A."/>
            <person name="Sternberg P.W."/>
            <person name="Tan P."/>
            <person name="Wang J."/>
            <person name="Gasser R.B."/>
        </authorList>
    </citation>
    <scope>NUCLEOTIDE SEQUENCE [LARGE SCALE GENOMIC DNA]</scope>
</reference>
<organism evidence="1 2">
    <name type="scientific">Opisthorchis viverrini</name>
    <name type="common">Southeast Asian liver fluke</name>
    <dbReference type="NCBI Taxonomy" id="6198"/>
    <lineage>
        <taxon>Eukaryota</taxon>
        <taxon>Metazoa</taxon>
        <taxon>Spiralia</taxon>
        <taxon>Lophotrochozoa</taxon>
        <taxon>Platyhelminthes</taxon>
        <taxon>Trematoda</taxon>
        <taxon>Digenea</taxon>
        <taxon>Opisthorchiida</taxon>
        <taxon>Opisthorchiata</taxon>
        <taxon>Opisthorchiidae</taxon>
        <taxon>Opisthorchis</taxon>
    </lineage>
</organism>
<accession>A0A074ZKR5</accession>
<dbReference type="Proteomes" id="UP000054324">
    <property type="component" value="Unassembled WGS sequence"/>
</dbReference>
<dbReference type="CTD" id="20320538"/>